<proteinExistence type="predicted"/>
<evidence type="ECO:0000313" key="2">
    <source>
        <dbReference type="EMBL" id="PNT61659.1"/>
    </source>
</evidence>
<dbReference type="Proteomes" id="UP000008810">
    <property type="component" value="Chromosome 5"/>
</dbReference>
<gene>
    <name evidence="2" type="ORF">BRADI_5g18373v3</name>
</gene>
<accession>A0A2K2CI09</accession>
<dbReference type="EnsemblPlants" id="PNT61659">
    <property type="protein sequence ID" value="PNT61659"/>
    <property type="gene ID" value="BRADI_5g18373v3"/>
</dbReference>
<feature type="non-terminal residue" evidence="2">
    <location>
        <position position="1"/>
    </location>
</feature>
<sequence length="134" mass="13683">NQTNSRPSPSSCPIPLLAIPVVAPRCGPAAATRRVPTSTPLPRAATPPPPGVIRAAASRCDPAAATRRIPNGGENQSEIPAPAGSSLPIPDKGVVSEEDGKDGEVERLEPKWRRASVAALYAILARGGGGGRRG</sequence>
<evidence type="ECO:0000313" key="4">
    <source>
        <dbReference type="Proteomes" id="UP000008810"/>
    </source>
</evidence>
<feature type="region of interest" description="Disordered" evidence="1">
    <location>
        <begin position="28"/>
        <end position="105"/>
    </location>
</feature>
<feature type="compositionally biased region" description="Low complexity" evidence="1">
    <location>
        <begin position="54"/>
        <end position="67"/>
    </location>
</feature>
<reference evidence="2" key="2">
    <citation type="submission" date="2017-06" db="EMBL/GenBank/DDBJ databases">
        <title>WGS assembly of Brachypodium distachyon.</title>
        <authorList>
            <consortium name="The International Brachypodium Initiative"/>
            <person name="Lucas S."/>
            <person name="Harmon-Smith M."/>
            <person name="Lail K."/>
            <person name="Tice H."/>
            <person name="Grimwood J."/>
            <person name="Bruce D."/>
            <person name="Barry K."/>
            <person name="Shu S."/>
            <person name="Lindquist E."/>
            <person name="Wang M."/>
            <person name="Pitluck S."/>
            <person name="Vogel J.P."/>
            <person name="Garvin D.F."/>
            <person name="Mockler T.C."/>
            <person name="Schmutz J."/>
            <person name="Rokhsar D."/>
            <person name="Bevan M.W."/>
        </authorList>
    </citation>
    <scope>NUCLEOTIDE SEQUENCE</scope>
    <source>
        <strain evidence="2">Bd21</strain>
    </source>
</reference>
<dbReference type="AlphaFoldDB" id="A0A2K2CI09"/>
<organism evidence="2">
    <name type="scientific">Brachypodium distachyon</name>
    <name type="common">Purple false brome</name>
    <name type="synonym">Trachynia distachya</name>
    <dbReference type="NCBI Taxonomy" id="15368"/>
    <lineage>
        <taxon>Eukaryota</taxon>
        <taxon>Viridiplantae</taxon>
        <taxon>Streptophyta</taxon>
        <taxon>Embryophyta</taxon>
        <taxon>Tracheophyta</taxon>
        <taxon>Spermatophyta</taxon>
        <taxon>Magnoliopsida</taxon>
        <taxon>Liliopsida</taxon>
        <taxon>Poales</taxon>
        <taxon>Poaceae</taxon>
        <taxon>BOP clade</taxon>
        <taxon>Pooideae</taxon>
        <taxon>Stipodae</taxon>
        <taxon>Brachypodieae</taxon>
        <taxon>Brachypodium</taxon>
    </lineage>
</organism>
<dbReference type="InParanoid" id="A0A2K2CI09"/>
<evidence type="ECO:0000313" key="3">
    <source>
        <dbReference type="EnsemblPlants" id="PNT61659"/>
    </source>
</evidence>
<dbReference type="EMBL" id="CM000884">
    <property type="protein sequence ID" value="PNT61659.1"/>
    <property type="molecule type" value="Genomic_DNA"/>
</dbReference>
<evidence type="ECO:0000256" key="1">
    <source>
        <dbReference type="SAM" id="MobiDB-lite"/>
    </source>
</evidence>
<reference evidence="2 3" key="1">
    <citation type="journal article" date="2010" name="Nature">
        <title>Genome sequencing and analysis of the model grass Brachypodium distachyon.</title>
        <authorList>
            <consortium name="International Brachypodium Initiative"/>
        </authorList>
    </citation>
    <scope>NUCLEOTIDE SEQUENCE [LARGE SCALE GENOMIC DNA]</scope>
    <source>
        <strain evidence="2 3">Bd21</strain>
    </source>
</reference>
<reference evidence="3" key="3">
    <citation type="submission" date="2018-08" db="UniProtKB">
        <authorList>
            <consortium name="EnsemblPlants"/>
        </authorList>
    </citation>
    <scope>IDENTIFICATION</scope>
    <source>
        <strain evidence="3">cv. Bd21</strain>
    </source>
</reference>
<protein>
    <submittedName>
        <fullName evidence="2 3">Uncharacterized protein</fullName>
    </submittedName>
</protein>
<keyword evidence="4" id="KW-1185">Reference proteome</keyword>
<name>A0A2K2CI09_BRADI</name>
<dbReference type="Gramene" id="PNT61659">
    <property type="protein sequence ID" value="PNT61659"/>
    <property type="gene ID" value="BRADI_5g18373v3"/>
</dbReference>